<evidence type="ECO:0008006" key="4">
    <source>
        <dbReference type="Google" id="ProtNLM"/>
    </source>
</evidence>
<protein>
    <recommendedName>
        <fullName evidence="4">ABC-2 family transporter protein</fullName>
    </recommendedName>
</protein>
<keyword evidence="1" id="KW-0472">Membrane</keyword>
<dbReference type="EMBL" id="JBFSHR010000050">
    <property type="protein sequence ID" value="MEX6430391.1"/>
    <property type="molecule type" value="Genomic_DNA"/>
</dbReference>
<keyword evidence="1" id="KW-0812">Transmembrane</keyword>
<reference evidence="2 3" key="1">
    <citation type="submission" date="2024-07" db="EMBL/GenBank/DDBJ databases">
        <title>Draft Genome Sequence of Ferrimicrobium acidiphilum Strain YE2023, Isolated from a Pulp of Bioleach Reactor.</title>
        <authorList>
            <person name="Elkina Y.A."/>
            <person name="Bulaeva A.G."/>
            <person name="Beletsky A.V."/>
            <person name="Mardanov A.V."/>
        </authorList>
    </citation>
    <scope>NUCLEOTIDE SEQUENCE [LARGE SCALE GENOMIC DNA]</scope>
    <source>
        <strain evidence="2 3">YE2023</strain>
    </source>
</reference>
<keyword evidence="1" id="KW-1133">Transmembrane helix</keyword>
<name>A0ABV3Y632_9ACTN</name>
<dbReference type="RefSeq" id="WP_369084773.1">
    <property type="nucleotide sequence ID" value="NZ_JBFSHR010000050.1"/>
</dbReference>
<comment type="caution">
    <text evidence="2">The sequence shown here is derived from an EMBL/GenBank/DDBJ whole genome shotgun (WGS) entry which is preliminary data.</text>
</comment>
<sequence length="344" mass="37503">MTTTTSQSNTIRPSLARQLRGALSLESRLLRLYLVLLTVEVIWWGFAWLYLRGLSPTSYAVLSNVGPGVYMGTVARIQEISDALIMVTPPLLAILSLAPSIAQQLNDKSASFSLTQTLTKFRWLTLRLVPALAMGAVLSLVSGLAYTFLVAPHLPGSLPPDWAYFMVTAPVVVGVTILLTLIAALLAILIRKSLTTSVVTLIIYLVIVSVGTGLYPHLLPASTATTPYLSPHLDAKPTQVISPGPAPLNSNVFGETYLLRGESIPFQRVMNATSKCLRPNNSGLMRENSPNNPACEFLRSVTYRLEYQPASNYYPLAWVMFGLLVSLSALVCIGIALYLRRLQL</sequence>
<evidence type="ECO:0000313" key="3">
    <source>
        <dbReference type="Proteomes" id="UP001560267"/>
    </source>
</evidence>
<feature type="transmembrane region" description="Helical" evidence="1">
    <location>
        <begin position="83"/>
        <end position="102"/>
    </location>
</feature>
<feature type="transmembrane region" description="Helical" evidence="1">
    <location>
        <begin position="30"/>
        <end position="51"/>
    </location>
</feature>
<feature type="transmembrane region" description="Helical" evidence="1">
    <location>
        <begin position="162"/>
        <end position="190"/>
    </location>
</feature>
<feature type="transmembrane region" description="Helical" evidence="1">
    <location>
        <begin position="123"/>
        <end position="150"/>
    </location>
</feature>
<proteinExistence type="predicted"/>
<gene>
    <name evidence="2" type="ORF">AB6A68_11190</name>
</gene>
<dbReference type="Proteomes" id="UP001560267">
    <property type="component" value="Unassembled WGS sequence"/>
</dbReference>
<feature type="transmembrane region" description="Helical" evidence="1">
    <location>
        <begin position="316"/>
        <end position="339"/>
    </location>
</feature>
<evidence type="ECO:0000313" key="2">
    <source>
        <dbReference type="EMBL" id="MEX6430391.1"/>
    </source>
</evidence>
<feature type="transmembrane region" description="Helical" evidence="1">
    <location>
        <begin position="197"/>
        <end position="218"/>
    </location>
</feature>
<keyword evidence="3" id="KW-1185">Reference proteome</keyword>
<organism evidence="2 3">
    <name type="scientific">Ferrimicrobium acidiphilum</name>
    <dbReference type="NCBI Taxonomy" id="121039"/>
    <lineage>
        <taxon>Bacteria</taxon>
        <taxon>Bacillati</taxon>
        <taxon>Actinomycetota</taxon>
        <taxon>Acidimicrobiia</taxon>
        <taxon>Acidimicrobiales</taxon>
        <taxon>Acidimicrobiaceae</taxon>
        <taxon>Ferrimicrobium</taxon>
    </lineage>
</organism>
<evidence type="ECO:0000256" key="1">
    <source>
        <dbReference type="SAM" id="Phobius"/>
    </source>
</evidence>
<accession>A0ABV3Y632</accession>